<reference evidence="1 2" key="2">
    <citation type="journal article" date="2021" name="Genomics">
        <title>High-quality reference genome for Clonorchis sinensis.</title>
        <authorList>
            <person name="Young N.D."/>
            <person name="Stroehlein A.J."/>
            <person name="Kinkar L."/>
            <person name="Wang T."/>
            <person name="Sohn W.M."/>
            <person name="Chang B.C.H."/>
            <person name="Kaur P."/>
            <person name="Weisz D."/>
            <person name="Dudchenko O."/>
            <person name="Aiden E.L."/>
            <person name="Korhonen P.K."/>
            <person name="Gasser R.B."/>
        </authorList>
    </citation>
    <scope>NUCLEOTIDE SEQUENCE [LARGE SCALE GENOMIC DNA]</scope>
    <source>
        <strain evidence="1">Cs-k2</strain>
    </source>
</reference>
<dbReference type="InterPro" id="IPR057926">
    <property type="entry name" value="QRICH1_dom"/>
</dbReference>
<dbReference type="InterPro" id="IPR051284">
    <property type="entry name" value="ZnF_MYMT-QRICH1"/>
</dbReference>
<organism evidence="1 2">
    <name type="scientific">Clonorchis sinensis</name>
    <name type="common">Chinese liver fluke</name>
    <dbReference type="NCBI Taxonomy" id="79923"/>
    <lineage>
        <taxon>Eukaryota</taxon>
        <taxon>Metazoa</taxon>
        <taxon>Spiralia</taxon>
        <taxon>Lophotrochozoa</taxon>
        <taxon>Platyhelminthes</taxon>
        <taxon>Trematoda</taxon>
        <taxon>Digenea</taxon>
        <taxon>Opisthorchiida</taxon>
        <taxon>Opisthorchiata</taxon>
        <taxon>Opisthorchiidae</taxon>
        <taxon>Clonorchis</taxon>
    </lineage>
</organism>
<accession>A0A8T1MDH9</accession>
<comment type="caution">
    <text evidence="1">The sequence shown here is derived from an EMBL/GenBank/DDBJ whole genome shotgun (WGS) entry which is preliminary data.</text>
</comment>
<gene>
    <name evidence="1" type="ORF">CSKR_203917</name>
</gene>
<keyword evidence="2" id="KW-1185">Reference proteome</keyword>
<dbReference type="Pfam" id="PF12012">
    <property type="entry name" value="DUF3504"/>
    <property type="match status" value="1"/>
</dbReference>
<protein>
    <submittedName>
        <fullName evidence="1">Zinc finger MYM-type protein 3</fullName>
    </submittedName>
</protein>
<dbReference type="OrthoDB" id="10025028at2759"/>
<evidence type="ECO:0000313" key="1">
    <source>
        <dbReference type="EMBL" id="KAG5446942.1"/>
    </source>
</evidence>
<dbReference type="PANTHER" id="PTHR45736:SF1">
    <property type="entry name" value="WITHOUT CHILDREN, ISOFORM B"/>
    <property type="match status" value="1"/>
</dbReference>
<name>A0A8T1MDH9_CLOSI</name>
<dbReference type="EMBL" id="NIRI02000042">
    <property type="protein sequence ID" value="KAG5446942.1"/>
    <property type="molecule type" value="Genomic_DNA"/>
</dbReference>
<evidence type="ECO:0000313" key="2">
    <source>
        <dbReference type="Proteomes" id="UP000286415"/>
    </source>
</evidence>
<dbReference type="Proteomes" id="UP000286415">
    <property type="component" value="Unassembled WGS sequence"/>
</dbReference>
<proteinExistence type="predicted"/>
<dbReference type="InterPro" id="IPR021893">
    <property type="entry name" value="ZMYM2-like_C"/>
</dbReference>
<sequence length="838" mass="91785">MSIGAYAPAMSAIDPNTGQLIELAVDQSGAYVMQDGSTVLTTSQLQPTIQGGKSLLKPELAQHLTQHSGYKAPVGRGGFNLGTNDPRWVNVSTPRTTRGVTRKPVGPTVGHLQPTALAIPQPTALAPAASGLLSLGTRYTPSSASAFGANASVPAGGPIVPSSGAATGLMSANVNNMGLERDPNYRLAAAIAGTGGRGRPRGRRPLRGQFPVVPIDMVRQLGIEQQVILQPAAPVAMRNKAVLCRPLSMCRKIQTTPVQFDQSAEDSTALIRTNEVNDTLLRKQQRKPDAQPIKIEASCQYADASVCTDLATDKTQKRRKTLDAGTCTLPPGSLVHVGLQTDESGLKEAHERIQYLPIPIPVPVLVPTPVCWFSHSVPLLVPFPMPCVIPLPVLAGKPDAVDILETESPSLCVDDATNEFSTELDRPQSPILEVDTQLEEKSTESDMSESECETPNEVAETETTRIVEKVTVHPTERGLKRPASSPEREEEPDESEPISEFHNEDSSLLHASPSLELARENTPTPLVAEPVAPPAKRPRHTVVVSDVNYHLKFSYGINAWRHWVQQKLNSSGGVSSTHQQYPYLKTELLNMSESDLNTTLSQFVREVRKPNNECYVADSIFYLCLGIQEYLNENGCTTNLFGGPMFADFTKALDDILANFQPRISPEGLLICRIEEEHLWEARQLGSHSPEILLFTVLYLNTKHFGLRVGTIHRQLAFAYFRFTEERSNNAALLCHLPGHLFGGGGEASTTLRLDVNEDCPARCPVALFRSYFSHCPPQVRNSDDMFYLVPSYRLGQSEYWFSDTAMESDELQVILNRIKMVKEIQEAFMNGQPDGGF</sequence>
<dbReference type="Pfam" id="PF25561">
    <property type="entry name" value="QRICH1"/>
    <property type="match status" value="1"/>
</dbReference>
<dbReference type="PANTHER" id="PTHR45736">
    <property type="entry name" value="ZINC FINGER MYM-TYPE PROTEIN"/>
    <property type="match status" value="1"/>
</dbReference>
<reference evidence="1 2" key="1">
    <citation type="journal article" date="2018" name="Biotechnol. Adv.">
        <title>Improved genomic resources and new bioinformatic workflow for the carcinogenic parasite Clonorchis sinensis: Biotechnological implications.</title>
        <authorList>
            <person name="Wang D."/>
            <person name="Korhonen P.K."/>
            <person name="Gasser R.B."/>
            <person name="Young N.D."/>
        </authorList>
    </citation>
    <scope>NUCLEOTIDE SEQUENCE [LARGE SCALE GENOMIC DNA]</scope>
    <source>
        <strain evidence="1">Cs-k2</strain>
    </source>
</reference>